<reference evidence="2" key="1">
    <citation type="submission" date="2023-04" db="EMBL/GenBank/DDBJ databases">
        <title>Phytophthora fragariaefolia NBRC 109709.</title>
        <authorList>
            <person name="Ichikawa N."/>
            <person name="Sato H."/>
            <person name="Tonouchi N."/>
        </authorList>
    </citation>
    <scope>NUCLEOTIDE SEQUENCE</scope>
    <source>
        <strain evidence="2">NBRC 109709</strain>
    </source>
</reference>
<evidence type="ECO:0000256" key="1">
    <source>
        <dbReference type="SAM" id="MobiDB-lite"/>
    </source>
</evidence>
<proteinExistence type="predicted"/>
<evidence type="ECO:0000313" key="2">
    <source>
        <dbReference type="EMBL" id="GMF24790.1"/>
    </source>
</evidence>
<evidence type="ECO:0000313" key="3">
    <source>
        <dbReference type="Proteomes" id="UP001165121"/>
    </source>
</evidence>
<feature type="region of interest" description="Disordered" evidence="1">
    <location>
        <begin position="1"/>
        <end position="76"/>
    </location>
</feature>
<dbReference type="AlphaFoldDB" id="A0A9W6U453"/>
<feature type="compositionally biased region" description="Polar residues" evidence="1">
    <location>
        <begin position="13"/>
        <end position="30"/>
    </location>
</feature>
<name>A0A9W6U453_9STRA</name>
<dbReference type="Proteomes" id="UP001165121">
    <property type="component" value="Unassembled WGS sequence"/>
</dbReference>
<dbReference type="EMBL" id="BSXT01000337">
    <property type="protein sequence ID" value="GMF24790.1"/>
    <property type="molecule type" value="Genomic_DNA"/>
</dbReference>
<keyword evidence="3" id="KW-1185">Reference proteome</keyword>
<accession>A0A9W6U453</accession>
<organism evidence="2 3">
    <name type="scientific">Phytophthora fragariaefolia</name>
    <dbReference type="NCBI Taxonomy" id="1490495"/>
    <lineage>
        <taxon>Eukaryota</taxon>
        <taxon>Sar</taxon>
        <taxon>Stramenopiles</taxon>
        <taxon>Oomycota</taxon>
        <taxon>Peronosporomycetes</taxon>
        <taxon>Peronosporales</taxon>
        <taxon>Peronosporaceae</taxon>
        <taxon>Phytophthora</taxon>
    </lineage>
</organism>
<dbReference type="OrthoDB" id="129295at2759"/>
<gene>
    <name evidence="2" type="ORF">Pfra01_000426300</name>
</gene>
<comment type="caution">
    <text evidence="2">The sequence shown here is derived from an EMBL/GenBank/DDBJ whole genome shotgun (WGS) entry which is preliminary data.</text>
</comment>
<sequence>MLDVPQPRKRGSVSLSSLSEGQGTAHTEIQSDIGESILDEAFAEDDVMLSPEPKRKSSPSSGRSIPVGKKRAKQMNLEDQVDRAMMHSQRELAKATSAQVDIMQQQLVVSQK</sequence>
<feature type="compositionally biased region" description="Acidic residues" evidence="1">
    <location>
        <begin position="37"/>
        <end position="47"/>
    </location>
</feature>
<protein>
    <submittedName>
        <fullName evidence="2">Unnamed protein product</fullName>
    </submittedName>
</protein>